<organism evidence="1 2">
    <name type="scientific">Legionella geestiana</name>
    <dbReference type="NCBI Taxonomy" id="45065"/>
    <lineage>
        <taxon>Bacteria</taxon>
        <taxon>Pseudomonadati</taxon>
        <taxon>Pseudomonadota</taxon>
        <taxon>Gammaproteobacteria</taxon>
        <taxon>Legionellales</taxon>
        <taxon>Legionellaceae</taxon>
        <taxon>Legionella</taxon>
    </lineage>
</organism>
<dbReference type="RefSeq" id="WP_028386540.1">
    <property type="nucleotide sequence ID" value="NZ_CAAAHN010000019.1"/>
</dbReference>
<gene>
    <name evidence="1" type="ORF">Lgee_1100</name>
</gene>
<dbReference type="EMBL" id="LNYC01000038">
    <property type="protein sequence ID" value="KTD00102.1"/>
    <property type="molecule type" value="Genomic_DNA"/>
</dbReference>
<evidence type="ECO:0000313" key="1">
    <source>
        <dbReference type="EMBL" id="KTD00102.1"/>
    </source>
</evidence>
<reference evidence="1 2" key="1">
    <citation type="submission" date="2015-11" db="EMBL/GenBank/DDBJ databases">
        <title>Genomic analysis of 38 Legionella species identifies large and diverse effector repertoires.</title>
        <authorList>
            <person name="Burstein D."/>
            <person name="Amaro F."/>
            <person name="Zusman T."/>
            <person name="Lifshitz Z."/>
            <person name="Cohen O."/>
            <person name="Gilbert J.A."/>
            <person name="Pupko T."/>
            <person name="Shuman H.A."/>
            <person name="Segal G."/>
        </authorList>
    </citation>
    <scope>NUCLEOTIDE SEQUENCE [LARGE SCALE GENOMIC DNA]</scope>
    <source>
        <strain evidence="1 2">ATCC 49504</strain>
    </source>
</reference>
<dbReference type="Proteomes" id="UP000054785">
    <property type="component" value="Unassembled WGS sequence"/>
</dbReference>
<dbReference type="AlphaFoldDB" id="A0A0W0TXG8"/>
<evidence type="ECO:0000313" key="2">
    <source>
        <dbReference type="Proteomes" id="UP000054785"/>
    </source>
</evidence>
<accession>A0A0W0TXG8</accession>
<protein>
    <submittedName>
        <fullName evidence="1">Uncharacterized protein</fullName>
    </submittedName>
</protein>
<dbReference type="PATRIC" id="fig|45065.4.peg.1177"/>
<proteinExistence type="predicted"/>
<keyword evidence="2" id="KW-1185">Reference proteome</keyword>
<sequence length="169" mass="19123">MSASAHEVLSVERQDFARELDTRDTQVRILRDAFAFAKSERLYEIFPGINGNIRITSIDGLPMESIRLHILSDGVASLENELQLIWNSAIGEKKVAQKKDGFFKEYFNHIDLSLNFVMRIPSTDGGEKRTCHVDIKFLGVQLPAEEALKIKTNNPDLFKPKTNLSCQIS</sequence>
<comment type="caution">
    <text evidence="1">The sequence shown here is derived from an EMBL/GenBank/DDBJ whole genome shotgun (WGS) entry which is preliminary data.</text>
</comment>
<dbReference type="OrthoDB" id="9887325at2"/>
<name>A0A0W0TXG8_9GAMM</name>